<proteinExistence type="predicted"/>
<protein>
    <submittedName>
        <fullName evidence="2">Uncharacterized protein</fullName>
    </submittedName>
</protein>
<organism evidence="2">
    <name type="scientific">bioreactor metagenome</name>
    <dbReference type="NCBI Taxonomy" id="1076179"/>
    <lineage>
        <taxon>unclassified sequences</taxon>
        <taxon>metagenomes</taxon>
        <taxon>ecological metagenomes</taxon>
    </lineage>
</organism>
<dbReference type="AlphaFoldDB" id="A0A645DC58"/>
<name>A0A645DC58_9ZZZZ</name>
<comment type="caution">
    <text evidence="2">The sequence shown here is derived from an EMBL/GenBank/DDBJ whole genome shotgun (WGS) entry which is preliminary data.</text>
</comment>
<dbReference type="EMBL" id="VSSQ01034265">
    <property type="protein sequence ID" value="MPM86152.1"/>
    <property type="molecule type" value="Genomic_DNA"/>
</dbReference>
<sequence>MRVLNPVMLGLRHAGVARQAVLLPQACELPTASGQHLVHIALVPRVEDDRIVRRIESEMQRQGQFDNPQVGTQVTAGAAHVRDQELPDLGCQLIQLWTLQRAQVAGLMNRLQQGHGSTIPAPHRLSTTPHGHFLG</sequence>
<evidence type="ECO:0000313" key="2">
    <source>
        <dbReference type="EMBL" id="MPM86152.1"/>
    </source>
</evidence>
<gene>
    <name evidence="2" type="ORF">SDC9_133235</name>
</gene>
<accession>A0A645DC58</accession>
<reference evidence="2" key="1">
    <citation type="submission" date="2019-08" db="EMBL/GenBank/DDBJ databases">
        <authorList>
            <person name="Kucharzyk K."/>
            <person name="Murdoch R.W."/>
            <person name="Higgins S."/>
            <person name="Loffler F."/>
        </authorList>
    </citation>
    <scope>NUCLEOTIDE SEQUENCE</scope>
</reference>
<feature type="region of interest" description="Disordered" evidence="1">
    <location>
        <begin position="116"/>
        <end position="135"/>
    </location>
</feature>
<evidence type="ECO:0000256" key="1">
    <source>
        <dbReference type="SAM" id="MobiDB-lite"/>
    </source>
</evidence>